<dbReference type="EMBL" id="CADEAL010000337">
    <property type="protein sequence ID" value="CAB1418744.1"/>
    <property type="molecule type" value="Genomic_DNA"/>
</dbReference>
<comment type="caution">
    <text evidence="2">The sequence shown here is derived from an EMBL/GenBank/DDBJ whole genome shotgun (WGS) entry which is preliminary data.</text>
</comment>
<evidence type="ECO:0000256" key="1">
    <source>
        <dbReference type="SAM" id="MobiDB-lite"/>
    </source>
</evidence>
<gene>
    <name evidence="2" type="ORF">PLEPLA_LOCUS6570</name>
</gene>
<name>A0A9N7YBY5_PLEPL</name>
<organism evidence="2 3">
    <name type="scientific">Pleuronectes platessa</name>
    <name type="common">European plaice</name>
    <dbReference type="NCBI Taxonomy" id="8262"/>
    <lineage>
        <taxon>Eukaryota</taxon>
        <taxon>Metazoa</taxon>
        <taxon>Chordata</taxon>
        <taxon>Craniata</taxon>
        <taxon>Vertebrata</taxon>
        <taxon>Euteleostomi</taxon>
        <taxon>Actinopterygii</taxon>
        <taxon>Neopterygii</taxon>
        <taxon>Teleostei</taxon>
        <taxon>Neoteleostei</taxon>
        <taxon>Acanthomorphata</taxon>
        <taxon>Carangaria</taxon>
        <taxon>Pleuronectiformes</taxon>
        <taxon>Pleuronectoidei</taxon>
        <taxon>Pleuronectidae</taxon>
        <taxon>Pleuronectes</taxon>
    </lineage>
</organism>
<evidence type="ECO:0000313" key="3">
    <source>
        <dbReference type="Proteomes" id="UP001153269"/>
    </source>
</evidence>
<feature type="compositionally biased region" description="Polar residues" evidence="1">
    <location>
        <begin position="102"/>
        <end position="112"/>
    </location>
</feature>
<proteinExistence type="predicted"/>
<accession>A0A9N7YBY5</accession>
<feature type="compositionally biased region" description="Polar residues" evidence="1">
    <location>
        <begin position="133"/>
        <end position="155"/>
    </location>
</feature>
<evidence type="ECO:0000313" key="2">
    <source>
        <dbReference type="EMBL" id="CAB1418744.1"/>
    </source>
</evidence>
<protein>
    <submittedName>
        <fullName evidence="2">Uncharacterized protein</fullName>
    </submittedName>
</protein>
<reference evidence="2" key="1">
    <citation type="submission" date="2020-03" db="EMBL/GenBank/DDBJ databases">
        <authorList>
            <person name="Weist P."/>
        </authorList>
    </citation>
    <scope>NUCLEOTIDE SEQUENCE</scope>
</reference>
<sequence>MRDRDESQTNESQRDGAPIEVDELSHDDLDANEDAESDHRSSEKKEEEQKVEEVEEMMKKKKRRGRKWGETEGWSSSTPFPGREDADPSCSDIHLFVLESPALTQPETSSTVWEGGGGRAGSREGDERRGRRQQLNSPLQSFTSNPSVTESQHWASSTFKWENVSADKRSLDET</sequence>
<keyword evidence="3" id="KW-1185">Reference proteome</keyword>
<feature type="region of interest" description="Disordered" evidence="1">
    <location>
        <begin position="1"/>
        <end position="155"/>
    </location>
</feature>
<feature type="compositionally biased region" description="Basic and acidic residues" evidence="1">
    <location>
        <begin position="37"/>
        <end position="58"/>
    </location>
</feature>
<dbReference type="Proteomes" id="UP001153269">
    <property type="component" value="Unassembled WGS sequence"/>
</dbReference>
<dbReference type="AlphaFoldDB" id="A0A9N7YBY5"/>